<dbReference type="EMBL" id="UINC01196863">
    <property type="protein sequence ID" value="SVE14060.1"/>
    <property type="molecule type" value="Genomic_DNA"/>
</dbReference>
<keyword evidence="3" id="KW-1015">Disulfide bond</keyword>
<reference evidence="6" key="1">
    <citation type="submission" date="2018-05" db="EMBL/GenBank/DDBJ databases">
        <authorList>
            <person name="Lanie J.A."/>
            <person name="Ng W.-L."/>
            <person name="Kazmierczak K.M."/>
            <person name="Andrzejewski T.M."/>
            <person name="Davidsen T.M."/>
            <person name="Wayne K.J."/>
            <person name="Tettelin H."/>
            <person name="Glass J.I."/>
            <person name="Rusch D."/>
            <person name="Podicherti R."/>
            <person name="Tsui H.-C.T."/>
            <person name="Winkler M.E."/>
        </authorList>
    </citation>
    <scope>NUCLEOTIDE SEQUENCE</scope>
</reference>
<name>A0A383B2N8_9ZZZZ</name>
<dbReference type="InterPro" id="IPR013740">
    <property type="entry name" value="Redoxin"/>
</dbReference>
<dbReference type="PROSITE" id="PS51352">
    <property type="entry name" value="THIOREDOXIN_2"/>
    <property type="match status" value="1"/>
</dbReference>
<dbReference type="GO" id="GO:0017004">
    <property type="term" value="P:cytochrome complex assembly"/>
    <property type="evidence" value="ECO:0007669"/>
    <property type="project" value="UniProtKB-KW"/>
</dbReference>
<dbReference type="GO" id="GO:0030313">
    <property type="term" value="C:cell envelope"/>
    <property type="evidence" value="ECO:0007669"/>
    <property type="project" value="UniProtKB-SubCell"/>
</dbReference>
<sequence length="105" mass="11506">MKNHFVRSTVTSLLLVGAALGLSAEEPRLEQSKRRLAINELHGKPAPKLALTQWLNTKGSKAPETKGKIVVLDFWATWCGPCIASIPKTNKLRKKYADKGVVIIG</sequence>
<feature type="non-terminal residue" evidence="6">
    <location>
        <position position="105"/>
    </location>
</feature>
<evidence type="ECO:0000256" key="2">
    <source>
        <dbReference type="ARBA" id="ARBA00022748"/>
    </source>
</evidence>
<dbReference type="PANTHER" id="PTHR42852">
    <property type="entry name" value="THIOL:DISULFIDE INTERCHANGE PROTEIN DSBE"/>
    <property type="match status" value="1"/>
</dbReference>
<organism evidence="6">
    <name type="scientific">marine metagenome</name>
    <dbReference type="NCBI Taxonomy" id="408172"/>
    <lineage>
        <taxon>unclassified sequences</taxon>
        <taxon>metagenomes</taxon>
        <taxon>ecological metagenomes</taxon>
    </lineage>
</organism>
<dbReference type="PANTHER" id="PTHR42852:SF6">
    <property type="entry name" value="THIOL:DISULFIDE INTERCHANGE PROTEIN DSBE"/>
    <property type="match status" value="1"/>
</dbReference>
<dbReference type="SUPFAM" id="SSF52833">
    <property type="entry name" value="Thioredoxin-like"/>
    <property type="match status" value="1"/>
</dbReference>
<protein>
    <recommendedName>
        <fullName evidence="5">Thioredoxin domain-containing protein</fullName>
    </recommendedName>
</protein>
<proteinExistence type="predicted"/>
<dbReference type="AlphaFoldDB" id="A0A383B2N8"/>
<dbReference type="CDD" id="cd02966">
    <property type="entry name" value="TlpA_like_family"/>
    <property type="match status" value="1"/>
</dbReference>
<keyword evidence="4" id="KW-0676">Redox-active center</keyword>
<feature type="domain" description="Thioredoxin" evidence="5">
    <location>
        <begin position="40"/>
        <end position="105"/>
    </location>
</feature>
<evidence type="ECO:0000256" key="4">
    <source>
        <dbReference type="ARBA" id="ARBA00023284"/>
    </source>
</evidence>
<accession>A0A383B2N8</accession>
<gene>
    <name evidence="6" type="ORF">METZ01_LOCUS466914</name>
</gene>
<dbReference type="Gene3D" id="3.40.30.10">
    <property type="entry name" value="Glutaredoxin"/>
    <property type="match status" value="1"/>
</dbReference>
<evidence type="ECO:0000313" key="6">
    <source>
        <dbReference type="EMBL" id="SVE14060.1"/>
    </source>
</evidence>
<evidence type="ECO:0000259" key="5">
    <source>
        <dbReference type="PROSITE" id="PS51352"/>
    </source>
</evidence>
<dbReference type="GO" id="GO:0016491">
    <property type="term" value="F:oxidoreductase activity"/>
    <property type="evidence" value="ECO:0007669"/>
    <property type="project" value="InterPro"/>
</dbReference>
<dbReference type="InterPro" id="IPR036249">
    <property type="entry name" value="Thioredoxin-like_sf"/>
</dbReference>
<evidence type="ECO:0000256" key="3">
    <source>
        <dbReference type="ARBA" id="ARBA00023157"/>
    </source>
</evidence>
<dbReference type="Pfam" id="PF08534">
    <property type="entry name" value="Redoxin"/>
    <property type="match status" value="1"/>
</dbReference>
<comment type="subcellular location">
    <subcellularLocation>
        <location evidence="1">Cell envelope</location>
    </subcellularLocation>
</comment>
<dbReference type="InterPro" id="IPR050553">
    <property type="entry name" value="Thioredoxin_ResA/DsbE_sf"/>
</dbReference>
<dbReference type="InterPro" id="IPR013766">
    <property type="entry name" value="Thioredoxin_domain"/>
</dbReference>
<evidence type="ECO:0000256" key="1">
    <source>
        <dbReference type="ARBA" id="ARBA00004196"/>
    </source>
</evidence>
<keyword evidence="2" id="KW-0201">Cytochrome c-type biogenesis</keyword>